<dbReference type="SUPFAM" id="SSF52540">
    <property type="entry name" value="P-loop containing nucleoside triphosphate hydrolases"/>
    <property type="match status" value="1"/>
</dbReference>
<name>A0A1M6RFH1_9FIRM</name>
<reference evidence="3" key="1">
    <citation type="submission" date="2016-11" db="EMBL/GenBank/DDBJ databases">
        <authorList>
            <person name="Varghese N."/>
            <person name="Submissions S."/>
        </authorList>
    </citation>
    <scope>NUCLEOTIDE SEQUENCE [LARGE SCALE GENOMIC DNA]</scope>
    <source>
        <strain evidence="3">DSM 15518</strain>
    </source>
</reference>
<dbReference type="PANTHER" id="PTHR32182:SF0">
    <property type="entry name" value="DNA REPLICATION AND REPAIR PROTEIN RECF"/>
    <property type="match status" value="1"/>
</dbReference>
<dbReference type="InterPro" id="IPR027417">
    <property type="entry name" value="P-loop_NTPase"/>
</dbReference>
<accession>A0A1M6RFH1</accession>
<keyword evidence="1" id="KW-0175">Coiled coil</keyword>
<dbReference type="Pfam" id="PF13555">
    <property type="entry name" value="AAA_29"/>
    <property type="match status" value="1"/>
</dbReference>
<dbReference type="Gene3D" id="3.40.50.300">
    <property type="entry name" value="P-loop containing nucleotide triphosphate hydrolases"/>
    <property type="match status" value="2"/>
</dbReference>
<evidence type="ECO:0000256" key="1">
    <source>
        <dbReference type="SAM" id="Coils"/>
    </source>
</evidence>
<feature type="coiled-coil region" evidence="1">
    <location>
        <begin position="409"/>
        <end position="450"/>
    </location>
</feature>
<dbReference type="GO" id="GO:0000731">
    <property type="term" value="P:DNA synthesis involved in DNA repair"/>
    <property type="evidence" value="ECO:0007669"/>
    <property type="project" value="TreeGrafter"/>
</dbReference>
<dbReference type="PANTHER" id="PTHR32182">
    <property type="entry name" value="DNA REPLICATION AND REPAIR PROTEIN RECF"/>
    <property type="match status" value="1"/>
</dbReference>
<dbReference type="EMBL" id="FRAE01000056">
    <property type="protein sequence ID" value="SHK31225.1"/>
    <property type="molecule type" value="Genomic_DNA"/>
</dbReference>
<feature type="coiled-coil region" evidence="1">
    <location>
        <begin position="827"/>
        <end position="877"/>
    </location>
</feature>
<dbReference type="STRING" id="1123349.SAMN02744037_02099"/>
<organism evidence="2 3">
    <name type="scientific">Tepidibacter formicigenes DSM 15518</name>
    <dbReference type="NCBI Taxonomy" id="1123349"/>
    <lineage>
        <taxon>Bacteria</taxon>
        <taxon>Bacillati</taxon>
        <taxon>Bacillota</taxon>
        <taxon>Clostridia</taxon>
        <taxon>Peptostreptococcales</taxon>
        <taxon>Peptostreptococcaceae</taxon>
        <taxon>Tepidibacter</taxon>
    </lineage>
</organism>
<proteinExistence type="predicted"/>
<feature type="coiled-coil region" evidence="1">
    <location>
        <begin position="206"/>
        <end position="243"/>
    </location>
</feature>
<dbReference type="Pfam" id="PF13558">
    <property type="entry name" value="SbcC_Walker_B"/>
    <property type="match status" value="1"/>
</dbReference>
<sequence length="1082" mass="128410">MKKLMKMKLINWHYIENETLDIKGSCLITGENGAGKSTILDALQYVLTAGKQRFNSAANEKGKRDLIGYVRCKTGKDSNQYERSGDITSHVALEFYEESKKRYFIIGCVIDSASNLSTPKTLFYRIENQKIIDNLFFDNDFPRNINNFKINIKNYIHKIHNTNIEARKDYRNRLGAFNDRFFDLLPKALAFRPINNVKDFVYSYLLDKKEVNIENLKENVRSLLEFENVLKEIKKKLNKLENIDSIYNQLNKIEETIKIQDYIIIKAKKEGLELDLINNEKNKKDKEDLNNNYKIKLDELKLNLNKRKSYKDELHTSLLSNDTYRMINNIKKEIEFIKQELNVKKRKEIEFDKVLKEEFKTAKNLYKKINKFKGLEAFYKYKDITINEENINNFINVINEYELNSKIIHNEKLNERAEFNQKLKEYKSKLEDIQKDIKILNNKKLVYDENIINLKNAIREEIKRELQKDVEPRPVCELLQVKDERWQNAVEGYLNTQRFNLIVDSEYFDISLRIYENVKNKLKIHGVGLINTQKLENYEKCSEESLAHMVTSKNKYAKNYINMILGKVTMCENVDELKKYNISITPTCMVYQNYTARQINPKVYNKPYIGIDAYKKQLELKEEEKRECILKINEIETEIKKLDETISLFQKMRLSYIKENSYIKLEVVNKQKELNNLNEELKSIDTSTIIQIQFKLKEVEKEINTMEEQKENYIEKAKESEIEIKHIEKEIDNLKYKINEEENYLKEYEQNNIEIINKAQQRYLEIIKDKNPHLVYENYNKSKVGFITQKNNKLDELKKAQGEYNNLFHFGGAEGIEGMDEFYSEYKRLKDSQIIEYEEKLKTAKKNTEIEFKDHFISKLQENIRLAQKEFRKINEALKGIKFGRDEYKFKCFPSKGNEKFYNMIMDDMNIGGEFTLFSNSFEQTHKEAMEELFDMIVIDNEQANAALEKYTDYRTYMDYDIKIYHEDNTTSSFSKVCREKSGGETQTPYYVAIAASFVQMYSSDDYRDSIGIILFDEAFDKMDENRIESMMTFLNKLNLQIILAAPPQKIELISPYVKTTLLVTKEDKFSWVEAFSYEELQ</sequence>
<dbReference type="AlphaFoldDB" id="A0A1M6RFH1"/>
<evidence type="ECO:0000313" key="2">
    <source>
        <dbReference type="EMBL" id="SHK31225.1"/>
    </source>
</evidence>
<dbReference type="Proteomes" id="UP000242497">
    <property type="component" value="Unassembled WGS sequence"/>
</dbReference>
<dbReference type="OrthoDB" id="9784297at2"/>
<dbReference type="RefSeq" id="WP_072889762.1">
    <property type="nucleotide sequence ID" value="NZ_FRAE01000056.1"/>
</dbReference>
<protein>
    <submittedName>
        <fullName evidence="2">Uncharacterized protein YPO0396</fullName>
    </submittedName>
</protein>
<gene>
    <name evidence="2" type="ORF">SAMN02744037_02099</name>
</gene>
<keyword evidence="3" id="KW-1185">Reference proteome</keyword>
<evidence type="ECO:0000313" key="3">
    <source>
        <dbReference type="Proteomes" id="UP000242497"/>
    </source>
</evidence>
<dbReference type="GO" id="GO:0006302">
    <property type="term" value="P:double-strand break repair"/>
    <property type="evidence" value="ECO:0007669"/>
    <property type="project" value="TreeGrafter"/>
</dbReference>
<feature type="coiled-coil region" evidence="1">
    <location>
        <begin position="611"/>
        <end position="758"/>
    </location>
</feature>